<proteinExistence type="predicted"/>
<feature type="signal peptide" evidence="1">
    <location>
        <begin position="1"/>
        <end position="20"/>
    </location>
</feature>
<evidence type="ECO:0000313" key="3">
    <source>
        <dbReference type="EMBL" id="RKS25112.1"/>
    </source>
</evidence>
<dbReference type="RefSeq" id="WP_121374542.1">
    <property type="nucleotide sequence ID" value="NZ_RBLC01000001.1"/>
</dbReference>
<protein>
    <submittedName>
        <fullName evidence="3">Outer membrane protein with beta-barrel domain</fullName>
    </submittedName>
</protein>
<gene>
    <name evidence="3" type="ORF">CLV94_0142</name>
</gene>
<keyword evidence="1" id="KW-0732">Signal</keyword>
<feature type="domain" description="Outer membrane protein beta-barrel" evidence="2">
    <location>
        <begin position="20"/>
        <end position="174"/>
    </location>
</feature>
<dbReference type="Proteomes" id="UP000277579">
    <property type="component" value="Unassembled WGS sequence"/>
</dbReference>
<dbReference type="EMBL" id="RBLC01000001">
    <property type="protein sequence ID" value="RKS25112.1"/>
    <property type="molecule type" value="Genomic_DNA"/>
</dbReference>
<dbReference type="Gene3D" id="2.40.160.20">
    <property type="match status" value="1"/>
</dbReference>
<name>A0A495MJA2_9FLAO</name>
<organism evidence="3 4">
    <name type="scientific">Flavobacterium endophyticum</name>
    <dbReference type="NCBI Taxonomy" id="1540163"/>
    <lineage>
        <taxon>Bacteria</taxon>
        <taxon>Pseudomonadati</taxon>
        <taxon>Bacteroidota</taxon>
        <taxon>Flavobacteriia</taxon>
        <taxon>Flavobacteriales</taxon>
        <taxon>Flavobacteriaceae</taxon>
        <taxon>Flavobacterium</taxon>
    </lineage>
</organism>
<reference evidence="3 4" key="1">
    <citation type="submission" date="2018-10" db="EMBL/GenBank/DDBJ databases">
        <title>Genomic Encyclopedia of Archaeal and Bacterial Type Strains, Phase II (KMG-II): from individual species to whole genera.</title>
        <authorList>
            <person name="Goeker M."/>
        </authorList>
    </citation>
    <scope>NUCLEOTIDE SEQUENCE [LARGE SCALE GENOMIC DNA]</scope>
    <source>
        <strain evidence="3 4">DSM 29537</strain>
    </source>
</reference>
<feature type="chain" id="PRO_5019766530" evidence="1">
    <location>
        <begin position="21"/>
        <end position="208"/>
    </location>
</feature>
<accession>A0A495MJA2</accession>
<dbReference type="SUPFAM" id="SSF56925">
    <property type="entry name" value="OMPA-like"/>
    <property type="match status" value="1"/>
</dbReference>
<sequence length="208" mass="23063">MKRTLITSMAILGFIFTSTAQDKGKLEFGLGIGLNSSNISTTYDSADPSINFNLGATADYYFSDRWSIKAKFIYDRKGWDNDLIPVVGPGGSRFVRTDINVDYITVPVMAGWHFGSKRNWYLNFGPYIGFLMSAKDTELDSDLKDSFNTVDGGIAFGIGVKIPVSDKLKFFIEYEGQGGIAEVFKNNDGDQITNSRSAFNIGINFLLY</sequence>
<dbReference type="Pfam" id="PF13568">
    <property type="entry name" value="OMP_b-brl_2"/>
    <property type="match status" value="1"/>
</dbReference>
<keyword evidence="4" id="KW-1185">Reference proteome</keyword>
<dbReference type="InterPro" id="IPR011250">
    <property type="entry name" value="OMP/PagP_B-barrel"/>
</dbReference>
<evidence type="ECO:0000313" key="4">
    <source>
        <dbReference type="Proteomes" id="UP000277579"/>
    </source>
</evidence>
<dbReference type="OrthoDB" id="947434at2"/>
<evidence type="ECO:0000256" key="1">
    <source>
        <dbReference type="SAM" id="SignalP"/>
    </source>
</evidence>
<dbReference type="InterPro" id="IPR025665">
    <property type="entry name" value="Beta-barrel_OMP_2"/>
</dbReference>
<comment type="caution">
    <text evidence="3">The sequence shown here is derived from an EMBL/GenBank/DDBJ whole genome shotgun (WGS) entry which is preliminary data.</text>
</comment>
<evidence type="ECO:0000259" key="2">
    <source>
        <dbReference type="Pfam" id="PF13568"/>
    </source>
</evidence>
<dbReference type="AlphaFoldDB" id="A0A495MJA2"/>